<organism evidence="1 2">
    <name type="scientific">Umezawaea endophytica</name>
    <dbReference type="NCBI Taxonomy" id="1654476"/>
    <lineage>
        <taxon>Bacteria</taxon>
        <taxon>Bacillati</taxon>
        <taxon>Actinomycetota</taxon>
        <taxon>Actinomycetes</taxon>
        <taxon>Pseudonocardiales</taxon>
        <taxon>Pseudonocardiaceae</taxon>
        <taxon>Umezawaea</taxon>
    </lineage>
</organism>
<dbReference type="AlphaFoldDB" id="A0A9X3AIE3"/>
<accession>A0A9X3AIE3</accession>
<proteinExistence type="predicted"/>
<comment type="caution">
    <text evidence="1">The sequence shown here is derived from an EMBL/GenBank/DDBJ whole genome shotgun (WGS) entry which is preliminary data.</text>
</comment>
<evidence type="ECO:0000313" key="2">
    <source>
        <dbReference type="Proteomes" id="UP001141259"/>
    </source>
</evidence>
<sequence>MNTGISFDFASTVTWARTMPVPVSSAEQMGLAAVIEAGAAQGFAVHGDDVAVSVWVGRWWLSSAGGEPVGEDGGQQIGVEAGQQPPHRRAGGDAIEAKPVTGMAVEIVDPVGDRRE</sequence>
<name>A0A9X3AIE3_9PSEU</name>
<gene>
    <name evidence="1" type="ORF">NZH93_26730</name>
</gene>
<evidence type="ECO:0000313" key="1">
    <source>
        <dbReference type="EMBL" id="MCS7480465.1"/>
    </source>
</evidence>
<protein>
    <submittedName>
        <fullName evidence="1">Uncharacterized protein</fullName>
    </submittedName>
</protein>
<dbReference type="RefSeq" id="WP_259625965.1">
    <property type="nucleotide sequence ID" value="NZ_JANYMP010000013.1"/>
</dbReference>
<dbReference type="Proteomes" id="UP001141259">
    <property type="component" value="Unassembled WGS sequence"/>
</dbReference>
<dbReference type="EMBL" id="JANYMP010000013">
    <property type="protein sequence ID" value="MCS7480465.1"/>
    <property type="molecule type" value="Genomic_DNA"/>
</dbReference>
<reference evidence="1" key="1">
    <citation type="submission" date="2022-08" db="EMBL/GenBank/DDBJ databases">
        <authorList>
            <person name="Tistechok S."/>
            <person name="Samborskyy M."/>
            <person name="Roman I."/>
        </authorList>
    </citation>
    <scope>NUCLEOTIDE SEQUENCE</scope>
    <source>
        <strain evidence="1">DSM 103496</strain>
    </source>
</reference>
<keyword evidence="2" id="KW-1185">Reference proteome</keyword>